<evidence type="ECO:0000313" key="17">
    <source>
        <dbReference type="Proteomes" id="UP001652394"/>
    </source>
</evidence>
<protein>
    <recommendedName>
        <fullName evidence="4">serine-type D-Ala-D-Ala carboxypeptidase</fullName>
        <ecNumber evidence="4">3.4.16.4</ecNumber>
    </recommendedName>
</protein>
<dbReference type="GO" id="GO:0004180">
    <property type="term" value="F:carboxypeptidase activity"/>
    <property type="evidence" value="ECO:0007669"/>
    <property type="project" value="UniProtKB-KW"/>
</dbReference>
<evidence type="ECO:0000256" key="9">
    <source>
        <dbReference type="ARBA" id="ARBA00022960"/>
    </source>
</evidence>
<keyword evidence="8" id="KW-0378">Hydrolase</keyword>
<keyword evidence="11" id="KW-0961">Cell wall biogenesis/degradation</keyword>
<evidence type="ECO:0000256" key="10">
    <source>
        <dbReference type="ARBA" id="ARBA00022984"/>
    </source>
</evidence>
<comment type="catalytic activity">
    <reaction evidence="12">
        <text>Preferential cleavage: (Ac)2-L-Lys-D-Ala-|-D-Ala. Also transpeptidation of peptidyl-alanyl moieties that are N-acyl substituents of D-alanine.</text>
        <dbReference type="EC" id="3.4.16.4"/>
    </reaction>
</comment>
<comment type="caution">
    <text evidence="16">The sequence shown here is derived from an EMBL/GenBank/DDBJ whole genome shotgun (WGS) entry which is preliminary data.</text>
</comment>
<evidence type="ECO:0000256" key="12">
    <source>
        <dbReference type="ARBA" id="ARBA00034000"/>
    </source>
</evidence>
<evidence type="ECO:0000256" key="13">
    <source>
        <dbReference type="RuleBase" id="RU004016"/>
    </source>
</evidence>
<accession>A0ABT2T8L3</accession>
<comment type="similarity">
    <text evidence="3 13">Belongs to the peptidase S11 family.</text>
</comment>
<dbReference type="InterPro" id="IPR012338">
    <property type="entry name" value="Beta-lactam/transpept-like"/>
</dbReference>
<dbReference type="InterPro" id="IPR001967">
    <property type="entry name" value="Peptidase_S11_N"/>
</dbReference>
<evidence type="ECO:0000256" key="1">
    <source>
        <dbReference type="ARBA" id="ARBA00003217"/>
    </source>
</evidence>
<dbReference type="InterPro" id="IPR015956">
    <property type="entry name" value="Peniciliin-bd_prot_C_sf"/>
</dbReference>
<dbReference type="EMBL" id="JAOQJX010000003">
    <property type="protein sequence ID" value="MCU6746609.1"/>
    <property type="molecule type" value="Genomic_DNA"/>
</dbReference>
<evidence type="ECO:0000256" key="14">
    <source>
        <dbReference type="SAM" id="SignalP"/>
    </source>
</evidence>
<dbReference type="InterPro" id="IPR018044">
    <property type="entry name" value="Peptidase_S11"/>
</dbReference>
<comment type="function">
    <text evidence="1">Removes C-terminal D-alanyl residues from sugar-peptide cell wall precursors.</text>
</comment>
<evidence type="ECO:0000256" key="2">
    <source>
        <dbReference type="ARBA" id="ARBA00004752"/>
    </source>
</evidence>
<keyword evidence="9" id="KW-0133">Cell shape</keyword>
<keyword evidence="6" id="KW-0645">Protease</keyword>
<dbReference type="PRINTS" id="PR00725">
    <property type="entry name" value="DADACBPTASE1"/>
</dbReference>
<dbReference type="Proteomes" id="UP001652394">
    <property type="component" value="Unassembled WGS sequence"/>
</dbReference>
<dbReference type="PANTHER" id="PTHR21581">
    <property type="entry name" value="D-ALANYL-D-ALANINE CARBOXYPEPTIDASE"/>
    <property type="match status" value="1"/>
</dbReference>
<keyword evidence="5 16" id="KW-0121">Carboxypeptidase</keyword>
<keyword evidence="17" id="KW-1185">Reference proteome</keyword>
<dbReference type="SMART" id="SM00936">
    <property type="entry name" value="PBP5_C"/>
    <property type="match status" value="1"/>
</dbReference>
<dbReference type="Gene3D" id="2.60.410.10">
    <property type="entry name" value="D-Ala-D-Ala carboxypeptidase, C-terminal domain"/>
    <property type="match status" value="1"/>
</dbReference>
<dbReference type="RefSeq" id="WP_059069634.1">
    <property type="nucleotide sequence ID" value="NZ_JAOQJX010000003.1"/>
</dbReference>
<dbReference type="PANTHER" id="PTHR21581:SF6">
    <property type="entry name" value="TRAFFICKING PROTEIN PARTICLE COMPLEX SUBUNIT 12"/>
    <property type="match status" value="1"/>
</dbReference>
<feature type="domain" description="Peptidase S11 D-Ala-D-Ala carboxypeptidase A C-terminal" evidence="15">
    <location>
        <begin position="303"/>
        <end position="396"/>
    </location>
</feature>
<feature type="signal peptide" evidence="14">
    <location>
        <begin position="1"/>
        <end position="20"/>
    </location>
</feature>
<comment type="pathway">
    <text evidence="2">Cell wall biogenesis; peptidoglycan biosynthesis.</text>
</comment>
<reference evidence="16 17" key="1">
    <citation type="journal article" date="2021" name="ISME Commun">
        <title>Automated analysis of genomic sequences facilitates high-throughput and comprehensive description of bacteria.</title>
        <authorList>
            <person name="Hitch T.C.A."/>
        </authorList>
    </citation>
    <scope>NUCLEOTIDE SEQUENCE [LARGE SCALE GENOMIC DNA]</scope>
    <source>
        <strain evidence="16 17">H2_18</strain>
    </source>
</reference>
<keyword evidence="7 14" id="KW-0732">Signal</keyword>
<evidence type="ECO:0000256" key="3">
    <source>
        <dbReference type="ARBA" id="ARBA00007164"/>
    </source>
</evidence>
<dbReference type="EC" id="3.4.16.4" evidence="4"/>
<dbReference type="Pfam" id="PF00768">
    <property type="entry name" value="Peptidase_S11"/>
    <property type="match status" value="1"/>
</dbReference>
<dbReference type="InterPro" id="IPR012907">
    <property type="entry name" value="Peptidase_S11_C"/>
</dbReference>
<dbReference type="Gene3D" id="3.40.710.10">
    <property type="entry name" value="DD-peptidase/beta-lactamase superfamily"/>
    <property type="match status" value="1"/>
</dbReference>
<evidence type="ECO:0000256" key="5">
    <source>
        <dbReference type="ARBA" id="ARBA00022645"/>
    </source>
</evidence>
<dbReference type="SUPFAM" id="SSF56601">
    <property type="entry name" value="beta-lactamase/transpeptidase-like"/>
    <property type="match status" value="1"/>
</dbReference>
<organism evidence="16 17">
    <name type="scientific">Faecalicatena acetigenes</name>
    <dbReference type="NCBI Taxonomy" id="2981790"/>
    <lineage>
        <taxon>Bacteria</taxon>
        <taxon>Bacillati</taxon>
        <taxon>Bacillota</taxon>
        <taxon>Clostridia</taxon>
        <taxon>Lachnospirales</taxon>
        <taxon>Lachnospiraceae</taxon>
        <taxon>Faecalicatena</taxon>
    </lineage>
</organism>
<evidence type="ECO:0000313" key="16">
    <source>
        <dbReference type="EMBL" id="MCU6746609.1"/>
    </source>
</evidence>
<dbReference type="SUPFAM" id="SSF69189">
    <property type="entry name" value="Penicillin-binding protein associated domain"/>
    <property type="match status" value="1"/>
</dbReference>
<proteinExistence type="inferred from homology"/>
<gene>
    <name evidence="16" type="ORF">OCV51_02880</name>
</gene>
<keyword evidence="10" id="KW-0573">Peptidoglycan synthesis</keyword>
<evidence type="ECO:0000256" key="11">
    <source>
        <dbReference type="ARBA" id="ARBA00023316"/>
    </source>
</evidence>
<dbReference type="Pfam" id="PF07943">
    <property type="entry name" value="PBP5_C"/>
    <property type="match status" value="1"/>
</dbReference>
<evidence type="ECO:0000256" key="8">
    <source>
        <dbReference type="ARBA" id="ARBA00022801"/>
    </source>
</evidence>
<name>A0ABT2T8L3_9FIRM</name>
<evidence type="ECO:0000256" key="7">
    <source>
        <dbReference type="ARBA" id="ARBA00022729"/>
    </source>
</evidence>
<dbReference type="InterPro" id="IPR037167">
    <property type="entry name" value="Peptidase_S11_C_sf"/>
</dbReference>
<feature type="chain" id="PRO_5047056897" description="serine-type D-Ala-D-Ala carboxypeptidase" evidence="14">
    <location>
        <begin position="21"/>
        <end position="412"/>
    </location>
</feature>
<sequence length="412" mass="45462">MKAVLGVLLSALLCVQSVYAMPAETEILYEEEQEETIEETEKGEVQENTEQTDDLEVSAPSVILMEASTGSVIYEKDADTKRPPASVTKIMTLLLIFDAIEEGKISLEDKVTTSEYAASMGGSQVFLEVGEMQTVDTLLKCISVASANDACVAMAEYIAGNEEEFVRKMNERARKLGMENTNFVNCNGLDAEGHETSARDIALMSRELITKYPQIHEYCMVWMENITHTTGKGSSEFGLTNTNKLVRQYEYTTGLKTGSTEDAKFCVSATAEKNGVELIAVVMAAENSKIRFKDATTLLNYGFGKCQVYRDEEPEKMKPIAVEGGVHEKAACGYAQTFTYMDTTGANLNEITKSVEIKEPVKAPVKKGEQIGKIIYKLNGKEIGSTMIIAEENVKKAGIWDHLKRVFKQVCI</sequence>
<evidence type="ECO:0000256" key="4">
    <source>
        <dbReference type="ARBA" id="ARBA00012448"/>
    </source>
</evidence>
<evidence type="ECO:0000256" key="6">
    <source>
        <dbReference type="ARBA" id="ARBA00022670"/>
    </source>
</evidence>
<evidence type="ECO:0000259" key="15">
    <source>
        <dbReference type="SMART" id="SM00936"/>
    </source>
</evidence>